<dbReference type="EMBL" id="CP003003">
    <property type="protein sequence ID" value="AEO56272.1"/>
    <property type="molecule type" value="Genomic_DNA"/>
</dbReference>
<dbReference type="InParanoid" id="G2Q8S7"/>
<dbReference type="HOGENOM" id="CLU_1653349_0_0_1"/>
<dbReference type="KEGG" id="mtm:MYCTH_2125234"/>
<dbReference type="AlphaFoldDB" id="G2Q8S7"/>
<reference evidence="2 3" key="1">
    <citation type="journal article" date="2011" name="Nat. Biotechnol.">
        <title>Comparative genomic analysis of the thermophilic biomass-degrading fungi Myceliophthora thermophila and Thielavia terrestris.</title>
        <authorList>
            <person name="Berka R.M."/>
            <person name="Grigoriev I.V."/>
            <person name="Otillar R."/>
            <person name="Salamov A."/>
            <person name="Grimwood J."/>
            <person name="Reid I."/>
            <person name="Ishmael N."/>
            <person name="John T."/>
            <person name="Darmond C."/>
            <person name="Moisan M.-C."/>
            <person name="Henrissat B."/>
            <person name="Coutinho P.M."/>
            <person name="Lombard V."/>
            <person name="Natvig D.O."/>
            <person name="Lindquist E."/>
            <person name="Schmutz J."/>
            <person name="Lucas S."/>
            <person name="Harris P."/>
            <person name="Powlowski J."/>
            <person name="Bellemare A."/>
            <person name="Taylor D."/>
            <person name="Butler G."/>
            <person name="de Vries R.P."/>
            <person name="Allijn I.E."/>
            <person name="van den Brink J."/>
            <person name="Ushinsky S."/>
            <person name="Storms R."/>
            <person name="Powell A.J."/>
            <person name="Paulsen I.T."/>
            <person name="Elbourne L.D.H."/>
            <person name="Baker S.E."/>
            <person name="Magnuson J."/>
            <person name="LaBoissiere S."/>
            <person name="Clutterbuck A.J."/>
            <person name="Martinez D."/>
            <person name="Wogulis M."/>
            <person name="de Leon A.L."/>
            <person name="Rey M.W."/>
            <person name="Tsang A."/>
        </authorList>
    </citation>
    <scope>NUCLEOTIDE SEQUENCE [LARGE SCALE GENOMIC DNA]</scope>
    <source>
        <strain evidence="3">ATCC 42464 / BCRC 31852 / DSM 1799</strain>
    </source>
</reference>
<evidence type="ECO:0000313" key="3">
    <source>
        <dbReference type="Proteomes" id="UP000007322"/>
    </source>
</evidence>
<name>G2Q8S7_THET4</name>
<evidence type="ECO:0000313" key="2">
    <source>
        <dbReference type="EMBL" id="AEO56272.1"/>
    </source>
</evidence>
<accession>G2Q8S7</accession>
<evidence type="ECO:0000256" key="1">
    <source>
        <dbReference type="SAM" id="MobiDB-lite"/>
    </source>
</evidence>
<dbReference type="GeneID" id="11510322"/>
<keyword evidence="3" id="KW-1185">Reference proteome</keyword>
<proteinExistence type="predicted"/>
<dbReference type="RefSeq" id="XP_003661517.1">
    <property type="nucleotide sequence ID" value="XM_003661469.1"/>
</dbReference>
<feature type="region of interest" description="Disordered" evidence="1">
    <location>
        <begin position="91"/>
        <end position="127"/>
    </location>
</feature>
<organism evidence="2 3">
    <name type="scientific">Thermothelomyces thermophilus (strain ATCC 42464 / BCRC 31852 / DSM 1799)</name>
    <name type="common">Sporotrichum thermophile</name>
    <dbReference type="NCBI Taxonomy" id="573729"/>
    <lineage>
        <taxon>Eukaryota</taxon>
        <taxon>Fungi</taxon>
        <taxon>Dikarya</taxon>
        <taxon>Ascomycota</taxon>
        <taxon>Pezizomycotina</taxon>
        <taxon>Sordariomycetes</taxon>
        <taxon>Sordariomycetidae</taxon>
        <taxon>Sordariales</taxon>
        <taxon>Chaetomiaceae</taxon>
        <taxon>Thermothelomyces</taxon>
    </lineage>
</organism>
<protein>
    <submittedName>
        <fullName evidence="2">Uncharacterized protein</fullName>
    </submittedName>
</protein>
<gene>
    <name evidence="2" type="ORF">MYCTH_2125234</name>
</gene>
<sequence length="160" mass="17200">MLGLFEGALGIYGQALQPGRIHNTRVTRLSDGEAQPTSDARLMNNMGAQEIDCGKREGELRAAKRTSTYHSCLMSRRCEEACCPTVGSGIHEQAGNGANRPPIGQYSQCRSERASDDEPGTPPFGGTVAPMKSRVCPYCALRLWSIEAHFIGIGSEGGEQ</sequence>
<dbReference type="VEuPathDB" id="FungiDB:MYCTH_2125234"/>
<dbReference type="Proteomes" id="UP000007322">
    <property type="component" value="Chromosome 2"/>
</dbReference>